<feature type="domain" description="F5/8 type C" evidence="2">
    <location>
        <begin position="903"/>
        <end position="975"/>
    </location>
</feature>
<reference evidence="3 4" key="1">
    <citation type="submission" date="2019-10" db="EMBL/GenBank/DDBJ databases">
        <title>Whole genome shotgun sequence of Acrocarpospora corrugata NBRC 13972.</title>
        <authorList>
            <person name="Ichikawa N."/>
            <person name="Kimura A."/>
            <person name="Kitahashi Y."/>
            <person name="Komaki H."/>
            <person name="Oguchi A."/>
        </authorList>
    </citation>
    <scope>NUCLEOTIDE SEQUENCE [LARGE SCALE GENOMIC DNA]</scope>
    <source>
        <strain evidence="3 4">NBRC 13972</strain>
    </source>
</reference>
<evidence type="ECO:0000313" key="3">
    <source>
        <dbReference type="EMBL" id="GES00847.1"/>
    </source>
</evidence>
<keyword evidence="1" id="KW-0472">Membrane</keyword>
<keyword evidence="1" id="KW-1133">Transmembrane helix</keyword>
<feature type="transmembrane region" description="Helical" evidence="1">
    <location>
        <begin position="141"/>
        <end position="161"/>
    </location>
</feature>
<dbReference type="GO" id="GO:0016740">
    <property type="term" value="F:transferase activity"/>
    <property type="evidence" value="ECO:0007669"/>
    <property type="project" value="InterPro"/>
</dbReference>
<gene>
    <name evidence="3" type="ORF">Acor_29110</name>
</gene>
<dbReference type="Proteomes" id="UP000334990">
    <property type="component" value="Unassembled WGS sequence"/>
</dbReference>
<dbReference type="InterPro" id="IPR008979">
    <property type="entry name" value="Galactose-bd-like_sf"/>
</dbReference>
<evidence type="ECO:0000259" key="2">
    <source>
        <dbReference type="PROSITE" id="PS50022"/>
    </source>
</evidence>
<organism evidence="3 4">
    <name type="scientific">Acrocarpospora corrugata</name>
    <dbReference type="NCBI Taxonomy" id="35763"/>
    <lineage>
        <taxon>Bacteria</taxon>
        <taxon>Bacillati</taxon>
        <taxon>Actinomycetota</taxon>
        <taxon>Actinomycetes</taxon>
        <taxon>Streptosporangiales</taxon>
        <taxon>Streptosporangiaceae</taxon>
        <taxon>Acrocarpospora</taxon>
    </lineage>
</organism>
<comment type="caution">
    <text evidence="3">The sequence shown here is derived from an EMBL/GenBank/DDBJ whole genome shotgun (WGS) entry which is preliminary data.</text>
</comment>
<feature type="transmembrane region" description="Helical" evidence="1">
    <location>
        <begin position="394"/>
        <end position="416"/>
    </location>
</feature>
<feature type="transmembrane region" description="Helical" evidence="1">
    <location>
        <begin position="293"/>
        <end position="313"/>
    </location>
</feature>
<feature type="transmembrane region" description="Helical" evidence="1">
    <location>
        <begin position="363"/>
        <end position="382"/>
    </location>
</feature>
<sequence>MIVPEQAGSRFRRRSRLLAACLALVVIAFSVAPERIISETKLDMPISPWSFLTRALTLWDGTHFGYIQNQAYGYLFPMGPFYVAGTELGLPPWVLQRLWMALVLCAAFLGLVLLADALGIGTANTRVIAGFAYALAPHAQALIGVNSSEFLPSALVPWMLIPLVRGAREGASPRRAAALSALAFVFCGGVNATAELAVLLIPFLYLITRRRGPRRNRLLLWWLGCTAAASFWWLAPLAIMGWHAFSFMPYTENAAATTGVTSLTNTLRGAANWIGYLPIDGLPWWPAAYEHSVRPWLVVLTALVAGLGLVGLVRRDLPERAFLILLVLAGTAIMVTGHLSVVANPLAGNLRDLFDGTLAVFRNIHKFDALVRLPVALGLAYLPVSAVPRFRAPIAATSSVLLGVTFLPIATAGLAARGSYQEIPGYWREAATWLNQNAGDSMVLAQPGARWGEYLWGRPMDEPLQPLLKVRWASRMIVPWGSAGLTRLLDAIDQRFATGQGSAGLAEVLRRMGVGYVLVRNDLDKFSIRGAWPPRVHEAVAEAGLTLVKGFGPVVGDPKTANATTWFNQPYQALEVYRVDRPAPLAATLTGDPLRVTGGPEALLTLADLGLLTDGRPVLLGDDPGAASVPGSRTVVTDTLRRREVAFSELRFASSPTLTASEEFRRPAAEHDLRDPGWDSFTSPARLAGIKAITASSSASDVTALPDTRDTGNLPFAAVDGDARTSWRSGGWDGAVGEWLQVDLVRKLAIPQLAVAFTQFVGPAVTEIEVETSTGKVRQTVKNTGAVQLVHIPPGVTDRVRITVTRVAWRPKSNVGSRVGITELAIPGVVPGRTVLVPGVAANRVIPTYVLGGSTGAAPGCMQGSFIWTCSGQLQLRGEDGFGFDRTVTSPASAPREAVGQAVLTDPHAIETATTFPNIHPHVSASSTLIDHPAAGGLSAFDGNPKTIWYAGAFDAKPTLTIDFGERRKIDQIAIEYPETITGAAPMQLLVWADKALRGGYVPADGVFRFEPVTTRKVVLQFLPRRSQAVHIADIRIPGVSPAGVPGSFPVRTICGVGPALSVNGYPVQTRIVGGTVADLISGRPLTFASCERWMLAAGENRVRVAARDSYRILSMAIRDPLDRPLPPVTATPVVTEKWTGGERTFWPRTDEPGYLVVNENFNGAWRARLGDTELTAVRLDGWRQAWILPPGASEHRVTLEYPPQTSYRAALVTGFLMVMLLVALARWRRAAVAIPAALPAGVSARAAAGLAIVVGIWTGGLFGLLLVLGTYALVVGLRRVPSLRAARAVDLPVLVAVFLGLAGLSAALGHYLAGLGQEAAAGVLGDVVAQLLCLPVLGRLVAGLLEPVQPAVPELEAVHVMAGARI</sequence>
<name>A0A5M3VVL5_9ACTN</name>
<feature type="transmembrane region" description="Helical" evidence="1">
    <location>
        <begin position="1290"/>
        <end position="1314"/>
    </location>
</feature>
<dbReference type="InterPro" id="IPR000421">
    <property type="entry name" value="FA58C"/>
</dbReference>
<dbReference type="Pfam" id="PF11847">
    <property type="entry name" value="GT-C_AftD"/>
    <property type="match status" value="1"/>
</dbReference>
<feature type="transmembrane region" description="Helical" evidence="1">
    <location>
        <begin position="1233"/>
        <end position="1255"/>
    </location>
</feature>
<dbReference type="EMBL" id="BLAD01000047">
    <property type="protein sequence ID" value="GES00847.1"/>
    <property type="molecule type" value="Genomic_DNA"/>
</dbReference>
<dbReference type="RefSeq" id="WP_170316931.1">
    <property type="nucleotide sequence ID" value="NZ_BAAABN010000047.1"/>
</dbReference>
<feature type="transmembrane region" description="Helical" evidence="1">
    <location>
        <begin position="1207"/>
        <end position="1226"/>
    </location>
</feature>
<dbReference type="InterPro" id="IPR021798">
    <property type="entry name" value="AftD_N"/>
</dbReference>
<dbReference type="SUPFAM" id="SSF49785">
    <property type="entry name" value="Galactose-binding domain-like"/>
    <property type="match status" value="2"/>
</dbReference>
<accession>A0A5M3VVL5</accession>
<keyword evidence="1" id="KW-0812">Transmembrane</keyword>
<evidence type="ECO:0000313" key="4">
    <source>
        <dbReference type="Proteomes" id="UP000334990"/>
    </source>
</evidence>
<evidence type="ECO:0000256" key="1">
    <source>
        <dbReference type="SAM" id="Phobius"/>
    </source>
</evidence>
<feature type="transmembrane region" description="Helical" evidence="1">
    <location>
        <begin position="181"/>
        <end position="207"/>
    </location>
</feature>
<protein>
    <submittedName>
        <fullName evidence="3">Coagulation factor 5/8 type</fullName>
    </submittedName>
</protein>
<feature type="transmembrane region" description="Helical" evidence="1">
    <location>
        <begin position="1261"/>
        <end position="1278"/>
    </location>
</feature>
<dbReference type="Pfam" id="PF00754">
    <property type="entry name" value="F5_F8_type_C"/>
    <property type="match status" value="1"/>
</dbReference>
<dbReference type="Gene3D" id="2.60.120.260">
    <property type="entry name" value="Galactose-binding domain-like"/>
    <property type="match status" value="2"/>
</dbReference>
<feature type="transmembrane region" description="Helical" evidence="1">
    <location>
        <begin position="322"/>
        <end position="343"/>
    </location>
</feature>
<keyword evidence="4" id="KW-1185">Reference proteome</keyword>
<feature type="transmembrane region" description="Helical" evidence="1">
    <location>
        <begin position="219"/>
        <end position="245"/>
    </location>
</feature>
<dbReference type="PROSITE" id="PS50022">
    <property type="entry name" value="FA58C_3"/>
    <property type="match status" value="1"/>
</dbReference>
<proteinExistence type="predicted"/>
<feature type="transmembrane region" description="Helical" evidence="1">
    <location>
        <begin position="98"/>
        <end position="120"/>
    </location>
</feature>